<dbReference type="PROSITE" id="PS50075">
    <property type="entry name" value="CARRIER"/>
    <property type="match status" value="1"/>
</dbReference>
<dbReference type="SUPFAM" id="SSF47336">
    <property type="entry name" value="ACP-like"/>
    <property type="match status" value="1"/>
</dbReference>
<name>A0A418WHE8_9PROT</name>
<proteinExistence type="predicted"/>
<gene>
    <name evidence="2" type="ORF">D3874_22890</name>
</gene>
<dbReference type="InterPro" id="IPR036736">
    <property type="entry name" value="ACP-like_sf"/>
</dbReference>
<dbReference type="EMBL" id="QYUK01000011">
    <property type="protein sequence ID" value="RJF89466.1"/>
    <property type="molecule type" value="Genomic_DNA"/>
</dbReference>
<accession>A0A418WHE8</accession>
<feature type="domain" description="Carrier" evidence="1">
    <location>
        <begin position="1"/>
        <end position="79"/>
    </location>
</feature>
<dbReference type="Proteomes" id="UP000284605">
    <property type="component" value="Unassembled WGS sequence"/>
</dbReference>
<reference evidence="2 3" key="1">
    <citation type="submission" date="2018-09" db="EMBL/GenBank/DDBJ databases">
        <authorList>
            <person name="Zhu H."/>
        </authorList>
    </citation>
    <scope>NUCLEOTIDE SEQUENCE [LARGE SCALE GENOMIC DNA]</scope>
    <source>
        <strain evidence="2 3">K1W22B-8</strain>
    </source>
</reference>
<dbReference type="RefSeq" id="WP_119781380.1">
    <property type="nucleotide sequence ID" value="NZ_QYUK01000011.1"/>
</dbReference>
<evidence type="ECO:0000259" key="1">
    <source>
        <dbReference type="PROSITE" id="PS50075"/>
    </source>
</evidence>
<dbReference type="Gene3D" id="1.10.1200.10">
    <property type="entry name" value="ACP-like"/>
    <property type="match status" value="1"/>
</dbReference>
<keyword evidence="3" id="KW-1185">Reference proteome</keyword>
<dbReference type="Pfam" id="PF00550">
    <property type="entry name" value="PP-binding"/>
    <property type="match status" value="1"/>
</dbReference>
<sequence>MNREDIRRIVIETIASTFDIETGDIADTTIADEVDGWDSLSHTVLMIRIGKRLGGSVPESVAAQAANVGEMIAMLGDHFAEN</sequence>
<evidence type="ECO:0000313" key="2">
    <source>
        <dbReference type="EMBL" id="RJF89466.1"/>
    </source>
</evidence>
<dbReference type="InterPro" id="IPR009081">
    <property type="entry name" value="PP-bd_ACP"/>
</dbReference>
<comment type="caution">
    <text evidence="2">The sequence shown here is derived from an EMBL/GenBank/DDBJ whole genome shotgun (WGS) entry which is preliminary data.</text>
</comment>
<organism evidence="2 3">
    <name type="scientific">Oleomonas cavernae</name>
    <dbReference type="NCBI Taxonomy" id="2320859"/>
    <lineage>
        <taxon>Bacteria</taxon>
        <taxon>Pseudomonadati</taxon>
        <taxon>Pseudomonadota</taxon>
        <taxon>Alphaproteobacteria</taxon>
        <taxon>Acetobacterales</taxon>
        <taxon>Acetobacteraceae</taxon>
        <taxon>Oleomonas</taxon>
    </lineage>
</organism>
<dbReference type="OrthoDB" id="9811033at2"/>
<protein>
    <submittedName>
        <fullName evidence="2">Acyl carrier protein</fullName>
    </submittedName>
</protein>
<evidence type="ECO:0000313" key="3">
    <source>
        <dbReference type="Proteomes" id="UP000284605"/>
    </source>
</evidence>
<dbReference type="AlphaFoldDB" id="A0A418WHE8"/>